<dbReference type="EMBL" id="JAEKNR010000200">
    <property type="protein sequence ID" value="MBJ7600380.1"/>
    <property type="molecule type" value="Genomic_DNA"/>
</dbReference>
<keyword evidence="4" id="KW-1185">Reference proteome</keyword>
<dbReference type="Proteomes" id="UP000612893">
    <property type="component" value="Unassembled WGS sequence"/>
</dbReference>
<protein>
    <submittedName>
        <fullName evidence="3">SRPBCC family protein</fullName>
    </submittedName>
</protein>
<evidence type="ECO:0000256" key="1">
    <source>
        <dbReference type="ARBA" id="ARBA00006817"/>
    </source>
</evidence>
<dbReference type="Gene3D" id="3.30.530.20">
    <property type="match status" value="1"/>
</dbReference>
<feature type="domain" description="Activator of Hsp90 ATPase homologue 1/2-like C-terminal" evidence="2">
    <location>
        <begin position="29"/>
        <end position="138"/>
    </location>
</feature>
<evidence type="ECO:0000313" key="4">
    <source>
        <dbReference type="Proteomes" id="UP000612893"/>
    </source>
</evidence>
<proteinExistence type="inferred from homology"/>
<dbReference type="RefSeq" id="WP_338204178.1">
    <property type="nucleotide sequence ID" value="NZ_JAEKNR010000200.1"/>
</dbReference>
<gene>
    <name evidence="3" type="ORF">JF922_20190</name>
</gene>
<dbReference type="Pfam" id="PF08327">
    <property type="entry name" value="AHSA1"/>
    <property type="match status" value="1"/>
</dbReference>
<dbReference type="SUPFAM" id="SSF55961">
    <property type="entry name" value="Bet v1-like"/>
    <property type="match status" value="1"/>
</dbReference>
<dbReference type="InterPro" id="IPR013538">
    <property type="entry name" value="ASHA1/2-like_C"/>
</dbReference>
<dbReference type="AlphaFoldDB" id="A0A934N4K6"/>
<evidence type="ECO:0000313" key="3">
    <source>
        <dbReference type="EMBL" id="MBJ7600380.1"/>
    </source>
</evidence>
<evidence type="ECO:0000259" key="2">
    <source>
        <dbReference type="Pfam" id="PF08327"/>
    </source>
</evidence>
<dbReference type="CDD" id="cd08899">
    <property type="entry name" value="SRPBCC_CalC_Aha1-like_6"/>
    <property type="match status" value="1"/>
</dbReference>
<accession>A0A934N4K6</accession>
<name>A0A934N4K6_9BACT</name>
<comment type="similarity">
    <text evidence="1">Belongs to the AHA1 family.</text>
</comment>
<organism evidence="3 4">
    <name type="scientific">Candidatus Nephthysia bennettiae</name>
    <dbReference type="NCBI Taxonomy" id="3127016"/>
    <lineage>
        <taxon>Bacteria</taxon>
        <taxon>Bacillati</taxon>
        <taxon>Candidatus Dormiibacterota</taxon>
        <taxon>Candidatus Dormibacteria</taxon>
        <taxon>Candidatus Dormibacterales</taxon>
        <taxon>Candidatus Dormibacteraceae</taxon>
        <taxon>Candidatus Nephthysia</taxon>
    </lineage>
</organism>
<sequence>MDPEPLADGQLEQSDGRWCLRFVRKLAHAPETVWSALTEPEHLSAWFPTDIEGERKSGASLRFRFRGGEGPTVDGEMIAYEPPRLLELRWGDEETLRFELEPDDHGTMLTFVDSFDQLGKAARDAAGWHASLDVLALHLDGRPAPWSPAERWSQVHDSYVERFGPEASTIGPPAGAVEQT</sequence>
<dbReference type="InterPro" id="IPR023393">
    <property type="entry name" value="START-like_dom_sf"/>
</dbReference>
<comment type="caution">
    <text evidence="3">The sequence shown here is derived from an EMBL/GenBank/DDBJ whole genome shotgun (WGS) entry which is preliminary data.</text>
</comment>
<reference evidence="3" key="1">
    <citation type="submission" date="2020-10" db="EMBL/GenBank/DDBJ databases">
        <title>Ca. Dormibacterota MAGs.</title>
        <authorList>
            <person name="Montgomery K."/>
        </authorList>
    </citation>
    <scope>NUCLEOTIDE SEQUENCE [LARGE SCALE GENOMIC DNA]</scope>
    <source>
        <strain evidence="3">SC8812_S17_10</strain>
    </source>
</reference>